<evidence type="ECO:0000259" key="4">
    <source>
        <dbReference type="PROSITE" id="PS50949"/>
    </source>
</evidence>
<dbReference type="EMBL" id="UINC01208150">
    <property type="protein sequence ID" value="SVE30555.1"/>
    <property type="molecule type" value="Genomic_DNA"/>
</dbReference>
<organism evidence="5">
    <name type="scientific">marine metagenome</name>
    <dbReference type="NCBI Taxonomy" id="408172"/>
    <lineage>
        <taxon>unclassified sequences</taxon>
        <taxon>metagenomes</taxon>
        <taxon>ecological metagenomes</taxon>
    </lineage>
</organism>
<dbReference type="GO" id="GO:0003700">
    <property type="term" value="F:DNA-binding transcription factor activity"/>
    <property type="evidence" value="ECO:0007669"/>
    <property type="project" value="InterPro"/>
</dbReference>
<gene>
    <name evidence="5" type="ORF">METZ01_LOCUS483409</name>
</gene>
<dbReference type="InterPro" id="IPR000524">
    <property type="entry name" value="Tscrpt_reg_HTH_GntR"/>
</dbReference>
<dbReference type="SUPFAM" id="SSF46785">
    <property type="entry name" value="Winged helix' DNA-binding domain"/>
    <property type="match status" value="1"/>
</dbReference>
<evidence type="ECO:0000256" key="2">
    <source>
        <dbReference type="ARBA" id="ARBA00023125"/>
    </source>
</evidence>
<protein>
    <recommendedName>
        <fullName evidence="4">HTH gntR-type domain-containing protein</fullName>
    </recommendedName>
</protein>
<evidence type="ECO:0000256" key="1">
    <source>
        <dbReference type="ARBA" id="ARBA00023015"/>
    </source>
</evidence>
<sequence>PPCRTIAKEIKSNLSTVNRAIQKLAEEGIVRSEARRGSFVANKKFSTFDNHNKLSENMEFVIRNAQNAGFSEGKIKKLFQVSLQKMNFNPKVAFAECNPIDLRRMSKIVENSTGIEVMPVLIDNINKNWKETWDLIATPIFHISEISERIKNSEGIIGLNFIPKMEVLNQIAHLDKSTTVKVIAPTDRGIERMLSLVRQYFPGKILSAKNFGGRELSILDSEIIITNRAAGLCEETLAKIK</sequence>
<keyword evidence="3" id="KW-0804">Transcription</keyword>
<dbReference type="InterPro" id="IPR036388">
    <property type="entry name" value="WH-like_DNA-bd_sf"/>
</dbReference>
<accession>A0A383CFR8</accession>
<dbReference type="PROSITE" id="PS50949">
    <property type="entry name" value="HTH_GNTR"/>
    <property type="match status" value="1"/>
</dbReference>
<dbReference type="GO" id="GO:0003677">
    <property type="term" value="F:DNA binding"/>
    <property type="evidence" value="ECO:0007669"/>
    <property type="project" value="UniProtKB-KW"/>
</dbReference>
<dbReference type="Gene3D" id="1.10.10.10">
    <property type="entry name" value="Winged helix-like DNA-binding domain superfamily/Winged helix DNA-binding domain"/>
    <property type="match status" value="1"/>
</dbReference>
<feature type="domain" description="HTH gntR-type" evidence="4">
    <location>
        <begin position="1"/>
        <end position="43"/>
    </location>
</feature>
<name>A0A383CFR8_9ZZZZ</name>
<dbReference type="AlphaFoldDB" id="A0A383CFR8"/>
<evidence type="ECO:0000313" key="5">
    <source>
        <dbReference type="EMBL" id="SVE30555.1"/>
    </source>
</evidence>
<proteinExistence type="predicted"/>
<feature type="non-terminal residue" evidence="5">
    <location>
        <position position="241"/>
    </location>
</feature>
<dbReference type="InterPro" id="IPR036390">
    <property type="entry name" value="WH_DNA-bd_sf"/>
</dbReference>
<feature type="non-terminal residue" evidence="5">
    <location>
        <position position="1"/>
    </location>
</feature>
<keyword evidence="2" id="KW-0238">DNA-binding</keyword>
<keyword evidence="1" id="KW-0805">Transcription regulation</keyword>
<reference evidence="5" key="1">
    <citation type="submission" date="2018-05" db="EMBL/GenBank/DDBJ databases">
        <authorList>
            <person name="Lanie J.A."/>
            <person name="Ng W.-L."/>
            <person name="Kazmierczak K.M."/>
            <person name="Andrzejewski T.M."/>
            <person name="Davidsen T.M."/>
            <person name="Wayne K.J."/>
            <person name="Tettelin H."/>
            <person name="Glass J.I."/>
            <person name="Rusch D."/>
            <person name="Podicherti R."/>
            <person name="Tsui H.-C.T."/>
            <person name="Winkler M.E."/>
        </authorList>
    </citation>
    <scope>NUCLEOTIDE SEQUENCE</scope>
</reference>
<evidence type="ECO:0000256" key="3">
    <source>
        <dbReference type="ARBA" id="ARBA00023163"/>
    </source>
</evidence>